<keyword evidence="1" id="KW-1133">Transmembrane helix</keyword>
<proteinExistence type="predicted"/>
<keyword evidence="3" id="KW-1185">Reference proteome</keyword>
<reference evidence="2 3" key="1">
    <citation type="submission" date="2016-10" db="EMBL/GenBank/DDBJ databases">
        <authorList>
            <person name="de Groot N.N."/>
        </authorList>
    </citation>
    <scope>NUCLEOTIDE SEQUENCE [LARGE SCALE GENOMIC DNA]</scope>
    <source>
        <strain evidence="2 3">DSM 16957</strain>
    </source>
</reference>
<keyword evidence="1" id="KW-0812">Transmembrane</keyword>
<organism evidence="2 3">
    <name type="scientific">Aquimonas voraii</name>
    <dbReference type="NCBI Taxonomy" id="265719"/>
    <lineage>
        <taxon>Bacteria</taxon>
        <taxon>Pseudomonadati</taxon>
        <taxon>Pseudomonadota</taxon>
        <taxon>Gammaproteobacteria</taxon>
        <taxon>Lysobacterales</taxon>
        <taxon>Lysobacteraceae</taxon>
        <taxon>Aquimonas</taxon>
    </lineage>
</organism>
<keyword evidence="1" id="KW-0472">Membrane</keyword>
<evidence type="ECO:0000313" key="3">
    <source>
        <dbReference type="Proteomes" id="UP000199603"/>
    </source>
</evidence>
<feature type="transmembrane region" description="Helical" evidence="1">
    <location>
        <begin position="40"/>
        <end position="59"/>
    </location>
</feature>
<evidence type="ECO:0000313" key="2">
    <source>
        <dbReference type="EMBL" id="SDD75075.1"/>
    </source>
</evidence>
<dbReference type="AlphaFoldDB" id="A0A1G6XCQ1"/>
<feature type="transmembrane region" description="Helical" evidence="1">
    <location>
        <begin position="95"/>
        <end position="117"/>
    </location>
</feature>
<feature type="transmembrane region" description="Helical" evidence="1">
    <location>
        <begin position="12"/>
        <end position="34"/>
    </location>
</feature>
<dbReference type="EMBL" id="FNAG01000006">
    <property type="protein sequence ID" value="SDD75075.1"/>
    <property type="molecule type" value="Genomic_DNA"/>
</dbReference>
<feature type="transmembrane region" description="Helical" evidence="1">
    <location>
        <begin position="71"/>
        <end position="89"/>
    </location>
</feature>
<protein>
    <submittedName>
        <fullName evidence="2">Uncharacterized protein</fullName>
    </submittedName>
</protein>
<evidence type="ECO:0000256" key="1">
    <source>
        <dbReference type="SAM" id="Phobius"/>
    </source>
</evidence>
<accession>A0A1G6XCQ1</accession>
<dbReference type="Proteomes" id="UP000199603">
    <property type="component" value="Unassembled WGS sequence"/>
</dbReference>
<name>A0A1G6XCQ1_9GAMM</name>
<dbReference type="STRING" id="265719.SAMN04488509_106125"/>
<sequence length="142" mass="14731">MPPTGEPRLSQQLPIWALSLISTLPLVAIAAGQVEASTSAAMLALAPHVFARVIAGFLPEWFDAGGRPFRFAGGLAQLLSALALAGVHYEWLAPAWLIPSVAALAVSIVLQVIGCAVDFRGGRAWQRNGALAPSAATGEHQG</sequence>
<dbReference type="RefSeq" id="WP_091242814.1">
    <property type="nucleotide sequence ID" value="NZ_FNAG01000006.1"/>
</dbReference>
<gene>
    <name evidence="2" type="ORF">SAMN04488509_106125</name>
</gene>